<evidence type="ECO:0000256" key="5">
    <source>
        <dbReference type="SAM" id="MobiDB-lite"/>
    </source>
</evidence>
<gene>
    <name evidence="7" type="ORF">SAMD00023353_4301000</name>
</gene>
<dbReference type="GO" id="GO:0016020">
    <property type="term" value="C:membrane"/>
    <property type="evidence" value="ECO:0007669"/>
    <property type="project" value="UniProtKB-SubCell"/>
</dbReference>
<feature type="transmembrane region" description="Helical" evidence="6">
    <location>
        <begin position="203"/>
        <end position="226"/>
    </location>
</feature>
<accession>A0A1W2TNW1</accession>
<dbReference type="OMA" id="HGPWFPC"/>
<dbReference type="EMBL" id="DF977488">
    <property type="protein sequence ID" value="GAP90063.1"/>
    <property type="molecule type" value="Genomic_DNA"/>
</dbReference>
<evidence type="ECO:0000256" key="3">
    <source>
        <dbReference type="ARBA" id="ARBA00022989"/>
    </source>
</evidence>
<protein>
    <submittedName>
        <fullName evidence="7">Uncharacterized protein</fullName>
    </submittedName>
</protein>
<evidence type="ECO:0000313" key="8">
    <source>
        <dbReference type="Proteomes" id="UP000054516"/>
    </source>
</evidence>
<evidence type="ECO:0000313" key="7">
    <source>
        <dbReference type="EMBL" id="GAP90063.1"/>
    </source>
</evidence>
<dbReference type="Proteomes" id="UP000054516">
    <property type="component" value="Unassembled WGS sequence"/>
</dbReference>
<sequence length="333" mass="34742">MANPLTTPAPTLPANWAPTASGCLRSDDYWIWQLGNTLSDARTVLGGPSQTDDCFASVWKPTMTFAGSGCPPLYTSACRNSDSDSGGAVTCCPSIYDFACQPEPLDTGVHAEWFRCVSKYDSQGAVKLTRTDFRVSSRNVETRTKHMYEHLFALAILYTTPLSTSASSATSLPTTTATTITTTTTTPTSPPAGSSSPGLTAGAAAGIGVGVTAAVALLALLAWFMYRRRRRAAKPSGETPQFPAYGAPPGGAAAAAVAPLPPMALVGEPSPLSASTAPTVYTFPTEGSRGDGLSPYPAQYQVVSQPKEMLAEEGLRFELDGSSSALPRSTRAP</sequence>
<dbReference type="GO" id="GO:0071944">
    <property type="term" value="C:cell periphery"/>
    <property type="evidence" value="ECO:0007669"/>
    <property type="project" value="UniProtKB-ARBA"/>
</dbReference>
<proteinExistence type="predicted"/>
<keyword evidence="3 6" id="KW-1133">Transmembrane helix</keyword>
<dbReference type="AlphaFoldDB" id="A0A1W2TNW1"/>
<dbReference type="OrthoDB" id="4506857at2759"/>
<dbReference type="PANTHER" id="PTHR15549">
    <property type="entry name" value="PAIRED IMMUNOGLOBULIN-LIKE TYPE 2 RECEPTOR"/>
    <property type="match status" value="1"/>
</dbReference>
<evidence type="ECO:0000256" key="2">
    <source>
        <dbReference type="ARBA" id="ARBA00022692"/>
    </source>
</evidence>
<reference evidence="7" key="1">
    <citation type="submission" date="2016-03" db="EMBL/GenBank/DDBJ databases">
        <title>Draft genome sequence of Rosellinia necatrix.</title>
        <authorList>
            <person name="Kanematsu S."/>
        </authorList>
    </citation>
    <scope>NUCLEOTIDE SEQUENCE [LARGE SCALE GENOMIC DNA]</scope>
    <source>
        <strain evidence="7">W97</strain>
    </source>
</reference>
<dbReference type="PANTHER" id="PTHR15549:SF33">
    <property type="entry name" value="MEMBRANE PROTEIN WSC4, PUTATIVE (AFU_ORTHOLOGUE AFUA_5G09020)-RELATED"/>
    <property type="match status" value="1"/>
</dbReference>
<evidence type="ECO:0000256" key="6">
    <source>
        <dbReference type="SAM" id="Phobius"/>
    </source>
</evidence>
<comment type="subcellular location">
    <subcellularLocation>
        <location evidence="1">Membrane</location>
        <topology evidence="1">Single-pass membrane protein</topology>
    </subcellularLocation>
</comment>
<dbReference type="STRING" id="77044.A0A1W2TNW1"/>
<organism evidence="7">
    <name type="scientific">Rosellinia necatrix</name>
    <name type="common">White root-rot fungus</name>
    <dbReference type="NCBI Taxonomy" id="77044"/>
    <lineage>
        <taxon>Eukaryota</taxon>
        <taxon>Fungi</taxon>
        <taxon>Dikarya</taxon>
        <taxon>Ascomycota</taxon>
        <taxon>Pezizomycotina</taxon>
        <taxon>Sordariomycetes</taxon>
        <taxon>Xylariomycetidae</taxon>
        <taxon>Xylariales</taxon>
        <taxon>Xylariaceae</taxon>
        <taxon>Rosellinia</taxon>
    </lineage>
</organism>
<feature type="region of interest" description="Disordered" evidence="5">
    <location>
        <begin position="165"/>
        <end position="199"/>
    </location>
</feature>
<name>A0A1W2TNW1_ROSNE</name>
<keyword evidence="4 6" id="KW-0472">Membrane</keyword>
<dbReference type="InterPro" id="IPR051694">
    <property type="entry name" value="Immunoregulatory_rcpt-like"/>
</dbReference>
<keyword evidence="2 6" id="KW-0812">Transmembrane</keyword>
<evidence type="ECO:0000256" key="4">
    <source>
        <dbReference type="ARBA" id="ARBA00023136"/>
    </source>
</evidence>
<keyword evidence="8" id="KW-1185">Reference proteome</keyword>
<evidence type="ECO:0000256" key="1">
    <source>
        <dbReference type="ARBA" id="ARBA00004167"/>
    </source>
</evidence>